<gene>
    <name evidence="1" type="ORF">BV22DRAFT_1115488</name>
</gene>
<dbReference type="Proteomes" id="UP000790709">
    <property type="component" value="Unassembled WGS sequence"/>
</dbReference>
<name>A0ACB8AYR5_9AGAM</name>
<dbReference type="EMBL" id="MU266881">
    <property type="protein sequence ID" value="KAH7917988.1"/>
    <property type="molecule type" value="Genomic_DNA"/>
</dbReference>
<keyword evidence="2" id="KW-1185">Reference proteome</keyword>
<evidence type="ECO:0000313" key="2">
    <source>
        <dbReference type="Proteomes" id="UP000790709"/>
    </source>
</evidence>
<protein>
    <submittedName>
        <fullName evidence="1">Uncharacterized protein</fullName>
    </submittedName>
</protein>
<organism evidence="1 2">
    <name type="scientific">Leucogyrophana mollusca</name>
    <dbReference type="NCBI Taxonomy" id="85980"/>
    <lineage>
        <taxon>Eukaryota</taxon>
        <taxon>Fungi</taxon>
        <taxon>Dikarya</taxon>
        <taxon>Basidiomycota</taxon>
        <taxon>Agaricomycotina</taxon>
        <taxon>Agaricomycetes</taxon>
        <taxon>Agaricomycetidae</taxon>
        <taxon>Boletales</taxon>
        <taxon>Boletales incertae sedis</taxon>
        <taxon>Leucogyrophana</taxon>
    </lineage>
</organism>
<evidence type="ECO:0000313" key="1">
    <source>
        <dbReference type="EMBL" id="KAH7917988.1"/>
    </source>
</evidence>
<proteinExistence type="predicted"/>
<comment type="caution">
    <text evidence="1">The sequence shown here is derived from an EMBL/GenBank/DDBJ whole genome shotgun (WGS) entry which is preliminary data.</text>
</comment>
<sequence>MADLTVLVSPTPLYPRPNSLNFNFARRSQTDLTTRRPVMVTLQTPDPAPSSPPEKQPIDDALLSPPRNTFKASRSPPKRPASAPPTQPSFAIEPQRVPASGPPRSTFQRRVVSSFTSNTPHNELIRPPPPLSYFLNSHPVRPTTFWRKTKRSGVTGPSYSPSSHLIRRSTFIAAGLDLERPDADLSALCVESRVAFLVLGPDHSVQ</sequence>
<accession>A0ACB8AYR5</accession>
<reference evidence="1" key="1">
    <citation type="journal article" date="2021" name="New Phytol.">
        <title>Evolutionary innovations through gain and loss of genes in the ectomycorrhizal Boletales.</title>
        <authorList>
            <person name="Wu G."/>
            <person name="Miyauchi S."/>
            <person name="Morin E."/>
            <person name="Kuo A."/>
            <person name="Drula E."/>
            <person name="Varga T."/>
            <person name="Kohler A."/>
            <person name="Feng B."/>
            <person name="Cao Y."/>
            <person name="Lipzen A."/>
            <person name="Daum C."/>
            <person name="Hundley H."/>
            <person name="Pangilinan J."/>
            <person name="Johnson J."/>
            <person name="Barry K."/>
            <person name="LaButti K."/>
            <person name="Ng V."/>
            <person name="Ahrendt S."/>
            <person name="Min B."/>
            <person name="Choi I.G."/>
            <person name="Park H."/>
            <person name="Plett J.M."/>
            <person name="Magnuson J."/>
            <person name="Spatafora J.W."/>
            <person name="Nagy L.G."/>
            <person name="Henrissat B."/>
            <person name="Grigoriev I.V."/>
            <person name="Yang Z.L."/>
            <person name="Xu J."/>
            <person name="Martin F.M."/>
        </authorList>
    </citation>
    <scope>NUCLEOTIDE SEQUENCE</scope>
    <source>
        <strain evidence="1">KUC20120723A-06</strain>
    </source>
</reference>